<dbReference type="AlphaFoldDB" id="A0A224XA90"/>
<dbReference type="InterPro" id="IPR015422">
    <property type="entry name" value="PyrdxlP-dep_Trfase_small"/>
</dbReference>
<dbReference type="InterPro" id="IPR004839">
    <property type="entry name" value="Aminotransferase_I/II_large"/>
</dbReference>
<dbReference type="Pfam" id="PF00155">
    <property type="entry name" value="Aminotran_1_2"/>
    <property type="match status" value="1"/>
</dbReference>
<dbReference type="GO" id="GO:0008483">
    <property type="term" value="F:transaminase activity"/>
    <property type="evidence" value="ECO:0007669"/>
    <property type="project" value="UniProtKB-KW"/>
</dbReference>
<comment type="similarity">
    <text evidence="5">Belongs to the class-II pyridoxal-phosphate-dependent aminotransferase family. MalY/PatB cystathionine beta-lyase subfamily.</text>
</comment>
<dbReference type="Gene3D" id="3.90.1150.10">
    <property type="entry name" value="Aspartate Aminotransferase, domain 1"/>
    <property type="match status" value="1"/>
</dbReference>
<dbReference type="InterPro" id="IPR051798">
    <property type="entry name" value="Class-II_PLP-Dep_Aminotrans"/>
</dbReference>
<evidence type="ECO:0000256" key="1">
    <source>
        <dbReference type="ARBA" id="ARBA00001933"/>
    </source>
</evidence>
<keyword evidence="8" id="KW-1185">Reference proteome</keyword>
<accession>A0A224XA90</accession>
<name>A0A224XA90_9LACT</name>
<evidence type="ECO:0000313" key="8">
    <source>
        <dbReference type="Proteomes" id="UP000218689"/>
    </source>
</evidence>
<evidence type="ECO:0000313" key="7">
    <source>
        <dbReference type="EMBL" id="GAX46611.1"/>
    </source>
</evidence>
<dbReference type="EC" id="4.4.1.13" evidence="2"/>
<dbReference type="GO" id="GO:0030170">
    <property type="term" value="F:pyridoxal phosphate binding"/>
    <property type="evidence" value="ECO:0007669"/>
    <property type="project" value="InterPro"/>
</dbReference>
<evidence type="ECO:0000256" key="3">
    <source>
        <dbReference type="ARBA" id="ARBA00022898"/>
    </source>
</evidence>
<sequence length="374" mass="43308">MIKEKFHLGQDAIPLDLADIDFECLPEIKEAMLARAEMGEYSYTSVTDDFYEAVIAWNKRRFNLELEKDWIRLTFGTVSTLHYIVQAFTKENESVLINTPAYAPFAEAIENNNRQLCCSPLIRKDNRYDLDFENIEHQMQTKSVKVFIFCSPQNPSGRVWSKVELEKIAELCLKYDVLLVCDEIHRDILFERESFSSIFNAHADIAQNCILCLSPNKAFNLGGLKVSYVAIPNEKIRETLYQQLTKNAITSPHVFAVPAVISAYQHGEQWLDELTAYMQSNFEIFYDFVEKNMPKIKVMEADSSFLAWLDISELFSDEVDMTAFFTQARLTTVPGSYFVQDGEGFVRLNLAITKNMLQEVLNRMRESYEQWERS</sequence>
<dbReference type="CDD" id="cd00609">
    <property type="entry name" value="AAT_like"/>
    <property type="match status" value="1"/>
</dbReference>
<keyword evidence="7" id="KW-0808">Transferase</keyword>
<protein>
    <recommendedName>
        <fullName evidence="2">cysteine-S-conjugate beta-lyase</fullName>
        <ecNumber evidence="2">4.4.1.13</ecNumber>
    </recommendedName>
</protein>
<comment type="caution">
    <text evidence="7">The sequence shown here is derived from an EMBL/GenBank/DDBJ whole genome shotgun (WGS) entry which is preliminary data.</text>
</comment>
<dbReference type="EMBL" id="BEDT01000001">
    <property type="protein sequence ID" value="GAX46611.1"/>
    <property type="molecule type" value="Genomic_DNA"/>
</dbReference>
<dbReference type="SUPFAM" id="SSF53383">
    <property type="entry name" value="PLP-dependent transferases"/>
    <property type="match status" value="1"/>
</dbReference>
<evidence type="ECO:0000256" key="5">
    <source>
        <dbReference type="ARBA" id="ARBA00037974"/>
    </source>
</evidence>
<keyword evidence="7" id="KW-0032">Aminotransferase</keyword>
<dbReference type="PANTHER" id="PTHR43525">
    <property type="entry name" value="PROTEIN MALY"/>
    <property type="match status" value="1"/>
</dbReference>
<dbReference type="InterPro" id="IPR015424">
    <property type="entry name" value="PyrdxlP-dep_Trfase"/>
</dbReference>
<dbReference type="Proteomes" id="UP000218689">
    <property type="component" value="Unassembled WGS sequence"/>
</dbReference>
<dbReference type="InterPro" id="IPR015421">
    <property type="entry name" value="PyrdxlP-dep_Trfase_major"/>
</dbReference>
<keyword evidence="3" id="KW-0663">Pyridoxal phosphate</keyword>
<dbReference type="PANTHER" id="PTHR43525:SF1">
    <property type="entry name" value="PROTEIN MALY"/>
    <property type="match status" value="1"/>
</dbReference>
<evidence type="ECO:0000256" key="2">
    <source>
        <dbReference type="ARBA" id="ARBA00012224"/>
    </source>
</evidence>
<proteinExistence type="inferred from homology"/>
<reference evidence="8" key="1">
    <citation type="submission" date="2017-08" db="EMBL/GenBank/DDBJ databases">
        <title>Draft genome sequence of Lactococcus sp. strain Rs-Y01, isolated from the gut of the lower termite Reticulitermes speratus.</title>
        <authorList>
            <person name="Ohkuma M."/>
            <person name="Yuki M."/>
        </authorList>
    </citation>
    <scope>NUCLEOTIDE SEQUENCE [LARGE SCALE GENOMIC DNA]</scope>
    <source>
        <strain evidence="8">Rs-Y01</strain>
    </source>
</reference>
<keyword evidence="4" id="KW-0456">Lyase</keyword>
<dbReference type="GO" id="GO:0047804">
    <property type="term" value="F:cysteine-S-conjugate beta-lyase activity"/>
    <property type="evidence" value="ECO:0007669"/>
    <property type="project" value="UniProtKB-EC"/>
</dbReference>
<evidence type="ECO:0000256" key="4">
    <source>
        <dbReference type="ARBA" id="ARBA00023239"/>
    </source>
</evidence>
<evidence type="ECO:0000259" key="6">
    <source>
        <dbReference type="Pfam" id="PF00155"/>
    </source>
</evidence>
<feature type="domain" description="Aminotransferase class I/classII large" evidence="6">
    <location>
        <begin position="13"/>
        <end position="363"/>
    </location>
</feature>
<comment type="cofactor">
    <cofactor evidence="1">
        <name>pyridoxal 5'-phosphate</name>
        <dbReference type="ChEBI" id="CHEBI:597326"/>
    </cofactor>
</comment>
<organism evidence="7 8">
    <name type="scientific">Pseudolactococcus reticulitermitis</name>
    <dbReference type="NCBI Taxonomy" id="2025039"/>
    <lineage>
        <taxon>Bacteria</taxon>
        <taxon>Bacillati</taxon>
        <taxon>Bacillota</taxon>
        <taxon>Bacilli</taxon>
        <taxon>Lactobacillales</taxon>
        <taxon>Streptococcaceae</taxon>
        <taxon>Pseudolactococcus</taxon>
    </lineage>
</organism>
<gene>
    <name evidence="7" type="ORF">RsY01_190</name>
</gene>
<dbReference type="InterPro" id="IPR027619">
    <property type="entry name" value="C-S_lyase_PatB-like"/>
</dbReference>
<dbReference type="Gene3D" id="3.40.640.10">
    <property type="entry name" value="Type I PLP-dependent aspartate aminotransferase-like (Major domain)"/>
    <property type="match status" value="1"/>
</dbReference>
<dbReference type="NCBIfam" id="TIGR04350">
    <property type="entry name" value="C_S_lyase_PatB"/>
    <property type="match status" value="1"/>
</dbReference>